<reference evidence="2 3" key="1">
    <citation type="submission" date="2019-09" db="EMBL/GenBank/DDBJ databases">
        <authorList>
            <person name="Leyn A S."/>
        </authorList>
    </citation>
    <scope>NUCLEOTIDE SEQUENCE [LARGE SCALE GENOMIC DNA]</scope>
    <source>
        <strain evidence="2">AA231_1</strain>
    </source>
</reference>
<evidence type="ECO:0000256" key="1">
    <source>
        <dbReference type="SAM" id="MobiDB-lite"/>
    </source>
</evidence>
<proteinExistence type="predicted"/>
<organism evidence="2 3">
    <name type="scientific">Amycolatopsis camponoti</name>
    <dbReference type="NCBI Taxonomy" id="2606593"/>
    <lineage>
        <taxon>Bacteria</taxon>
        <taxon>Bacillati</taxon>
        <taxon>Actinomycetota</taxon>
        <taxon>Actinomycetes</taxon>
        <taxon>Pseudonocardiales</taxon>
        <taxon>Pseudonocardiaceae</taxon>
        <taxon>Amycolatopsis</taxon>
    </lineage>
</organism>
<accession>A0A6I8M0P8</accession>
<evidence type="ECO:0000313" key="2">
    <source>
        <dbReference type="EMBL" id="VVJ21587.1"/>
    </source>
</evidence>
<feature type="region of interest" description="Disordered" evidence="1">
    <location>
        <begin position="1"/>
        <end position="43"/>
    </location>
</feature>
<dbReference type="AlphaFoldDB" id="A0A6I8M0P8"/>
<dbReference type="Proteomes" id="UP000399805">
    <property type="component" value="Unassembled WGS sequence"/>
</dbReference>
<feature type="compositionally biased region" description="Basic residues" evidence="1">
    <location>
        <begin position="1"/>
        <end position="12"/>
    </location>
</feature>
<keyword evidence="3" id="KW-1185">Reference proteome</keyword>
<dbReference type="EMBL" id="CABVGP010000002">
    <property type="protein sequence ID" value="VVJ21587.1"/>
    <property type="molecule type" value="Genomic_DNA"/>
</dbReference>
<sequence length="51" mass="5397">MGQGRRHARSSSRRASWWTGSNGGREVLSRPSAPALRGAPASASVAIEHIL</sequence>
<protein>
    <submittedName>
        <fullName evidence="2">Uncharacterized protein</fullName>
    </submittedName>
</protein>
<evidence type="ECO:0000313" key="3">
    <source>
        <dbReference type="Proteomes" id="UP000399805"/>
    </source>
</evidence>
<gene>
    <name evidence="2" type="ORF">AA23TX_06608</name>
</gene>
<name>A0A6I8M0P8_9PSEU</name>